<dbReference type="InterPro" id="IPR020562">
    <property type="entry name" value="PRibGlycinamide_synth_N"/>
</dbReference>
<dbReference type="InterPro" id="IPR000115">
    <property type="entry name" value="PRibGlycinamide_synth"/>
</dbReference>
<dbReference type="GO" id="GO:0046872">
    <property type="term" value="F:metal ion binding"/>
    <property type="evidence" value="ECO:0007669"/>
    <property type="project" value="UniProtKB-KW"/>
</dbReference>
<feature type="domain" description="ATP-grasp" evidence="16">
    <location>
        <begin position="108"/>
        <end position="314"/>
    </location>
</feature>
<dbReference type="PANTHER" id="PTHR43472">
    <property type="entry name" value="PHOSPHORIBOSYLAMINE--GLYCINE LIGASE"/>
    <property type="match status" value="1"/>
</dbReference>
<dbReference type="InterPro" id="IPR016185">
    <property type="entry name" value="PreATP-grasp_dom_sf"/>
</dbReference>
<dbReference type="NCBIfam" id="TIGR00877">
    <property type="entry name" value="purD"/>
    <property type="match status" value="1"/>
</dbReference>
<dbReference type="Gene3D" id="3.90.600.10">
    <property type="entry name" value="Phosphoribosylglycinamide synthetase, C-terminal domain"/>
    <property type="match status" value="1"/>
</dbReference>
<dbReference type="InterPro" id="IPR020559">
    <property type="entry name" value="PRibGlycinamide_synth_CS"/>
</dbReference>
<evidence type="ECO:0000256" key="1">
    <source>
        <dbReference type="ARBA" id="ARBA00001936"/>
    </source>
</evidence>
<comment type="similarity">
    <text evidence="11 14">Belongs to the GARS family.</text>
</comment>
<evidence type="ECO:0000256" key="9">
    <source>
        <dbReference type="ARBA" id="ARBA00022840"/>
    </source>
</evidence>
<dbReference type="Proteomes" id="UP000254572">
    <property type="component" value="Unassembled WGS sequence"/>
</dbReference>
<dbReference type="HAMAP" id="MF_00138">
    <property type="entry name" value="GARS"/>
    <property type="match status" value="1"/>
</dbReference>
<keyword evidence="9 15" id="KW-0067">ATP-binding</keyword>
<evidence type="ECO:0000256" key="13">
    <source>
        <dbReference type="ARBA" id="ARBA00042864"/>
    </source>
</evidence>
<dbReference type="Pfam" id="PF02843">
    <property type="entry name" value="GARS_C"/>
    <property type="match status" value="1"/>
</dbReference>
<dbReference type="FunFam" id="3.30.1490.20:FF:000006">
    <property type="entry name" value="phosphoribosylamine--glycine ligase, chloroplastic-like"/>
    <property type="match status" value="1"/>
</dbReference>
<evidence type="ECO:0000256" key="11">
    <source>
        <dbReference type="ARBA" id="ARBA00038345"/>
    </source>
</evidence>
<sequence>MLNILIIGAGGREHALAWKFAQDARVRQIYVAPGNAGTANMQRVRNIPLTRVSDLLTFAKQNDIGLTFVGAEALLVEGIVDTFQAQGLTIFGPDQQAAQLEGSKRFAKDFMHKYGVKTAAYAAFHELDAALAHLHDCPYPTVVKASGLAAGKGVVICQNQAEAEAAVRAMMEKRRFGEAGAEIVIEEYLDGYECSLLSFCDSRSIVPLVSARDHKTIGENNTGENTGGMGVIAPHPRFGAAEMDAFRRDILEPTLRGIQAEGMNFAGVIFFGLMVTVRGVYLLEYNMRFGDPETQAVLPLLDSELLDAVQAALERRLDANVFRWKDAHACCVVAASKGYPGDYRTGLPIHHLEQARFYAQVFIAGAKYSDGQYLTSGGRVLNLVGVAQTAAEARQKAYDAIARVQFDGITWRRDIGA</sequence>
<dbReference type="Pfam" id="PF01071">
    <property type="entry name" value="GARS_A"/>
    <property type="match status" value="1"/>
</dbReference>
<comment type="catalytic activity">
    <reaction evidence="14">
        <text>5-phospho-beta-D-ribosylamine + glycine + ATP = N(1)-(5-phospho-beta-D-ribosyl)glycinamide + ADP + phosphate + H(+)</text>
        <dbReference type="Rhea" id="RHEA:17453"/>
        <dbReference type="ChEBI" id="CHEBI:15378"/>
        <dbReference type="ChEBI" id="CHEBI:30616"/>
        <dbReference type="ChEBI" id="CHEBI:43474"/>
        <dbReference type="ChEBI" id="CHEBI:57305"/>
        <dbReference type="ChEBI" id="CHEBI:58681"/>
        <dbReference type="ChEBI" id="CHEBI:143788"/>
        <dbReference type="ChEBI" id="CHEBI:456216"/>
        <dbReference type="EC" id="6.3.4.13"/>
    </reaction>
</comment>
<dbReference type="SUPFAM" id="SSF52440">
    <property type="entry name" value="PreATP-grasp domain"/>
    <property type="match status" value="1"/>
</dbReference>
<dbReference type="SUPFAM" id="SSF51246">
    <property type="entry name" value="Rudiment single hybrid motif"/>
    <property type="match status" value="1"/>
</dbReference>
<gene>
    <name evidence="14 17" type="primary">purD</name>
    <name evidence="17" type="ORF">NCTC13294_01072</name>
</gene>
<dbReference type="InterPro" id="IPR020560">
    <property type="entry name" value="PRibGlycinamide_synth_C-dom"/>
</dbReference>
<organism evidence="17 18">
    <name type="scientific">Cardiobacterium valvarum</name>
    <dbReference type="NCBI Taxonomy" id="194702"/>
    <lineage>
        <taxon>Bacteria</taxon>
        <taxon>Pseudomonadati</taxon>
        <taxon>Pseudomonadota</taxon>
        <taxon>Gammaproteobacteria</taxon>
        <taxon>Cardiobacteriales</taxon>
        <taxon>Cardiobacteriaceae</taxon>
        <taxon>Cardiobacterium</taxon>
    </lineage>
</organism>
<evidence type="ECO:0000313" key="18">
    <source>
        <dbReference type="Proteomes" id="UP000254572"/>
    </source>
</evidence>
<evidence type="ECO:0000313" key="17">
    <source>
        <dbReference type="EMBL" id="SUX21694.1"/>
    </source>
</evidence>
<dbReference type="UniPathway" id="UPA00074">
    <property type="reaction ID" value="UER00125"/>
</dbReference>
<dbReference type="InterPro" id="IPR011761">
    <property type="entry name" value="ATP-grasp"/>
</dbReference>
<dbReference type="GO" id="GO:0006189">
    <property type="term" value="P:'de novo' IMP biosynthetic process"/>
    <property type="evidence" value="ECO:0007669"/>
    <property type="project" value="UniProtKB-UniRule"/>
</dbReference>
<evidence type="ECO:0000256" key="6">
    <source>
        <dbReference type="ARBA" id="ARBA00022723"/>
    </source>
</evidence>
<dbReference type="GO" id="GO:0004637">
    <property type="term" value="F:phosphoribosylamine-glycine ligase activity"/>
    <property type="evidence" value="ECO:0007669"/>
    <property type="project" value="UniProtKB-UniRule"/>
</dbReference>
<dbReference type="SUPFAM" id="SSF56059">
    <property type="entry name" value="Glutathione synthetase ATP-binding domain-like"/>
    <property type="match status" value="1"/>
</dbReference>
<comment type="pathway">
    <text evidence="3 14">Purine metabolism; IMP biosynthesis via de novo pathway; N(1)-(5-phospho-D-ribosyl)glycinamide from 5-phospho-alpha-D-ribose 1-diphosphate: step 2/2.</text>
</comment>
<dbReference type="InterPro" id="IPR020561">
    <property type="entry name" value="PRibGlycinamid_synth_ATP-grasp"/>
</dbReference>
<dbReference type="Gene3D" id="3.30.1490.20">
    <property type="entry name" value="ATP-grasp fold, A domain"/>
    <property type="match status" value="1"/>
</dbReference>
<dbReference type="FunFam" id="3.40.50.20:FF:000006">
    <property type="entry name" value="Phosphoribosylamine--glycine ligase, chloroplastic"/>
    <property type="match status" value="1"/>
</dbReference>
<evidence type="ECO:0000256" key="10">
    <source>
        <dbReference type="ARBA" id="ARBA00023211"/>
    </source>
</evidence>
<dbReference type="PROSITE" id="PS00184">
    <property type="entry name" value="GARS"/>
    <property type="match status" value="1"/>
</dbReference>
<dbReference type="OrthoDB" id="9807240at2"/>
<dbReference type="PROSITE" id="PS50975">
    <property type="entry name" value="ATP_GRASP"/>
    <property type="match status" value="1"/>
</dbReference>
<dbReference type="GO" id="GO:0009113">
    <property type="term" value="P:purine nucleobase biosynthetic process"/>
    <property type="evidence" value="ECO:0007669"/>
    <property type="project" value="InterPro"/>
</dbReference>
<name>A0A381E5Q1_9GAMM</name>
<evidence type="ECO:0000256" key="8">
    <source>
        <dbReference type="ARBA" id="ARBA00022755"/>
    </source>
</evidence>
<evidence type="ECO:0000256" key="15">
    <source>
        <dbReference type="PROSITE-ProRule" id="PRU00409"/>
    </source>
</evidence>
<accession>A0A381E5Q1</accession>
<reference evidence="17 18" key="1">
    <citation type="submission" date="2018-06" db="EMBL/GenBank/DDBJ databases">
        <authorList>
            <consortium name="Pathogen Informatics"/>
            <person name="Doyle S."/>
        </authorList>
    </citation>
    <scope>NUCLEOTIDE SEQUENCE [LARGE SCALE GENOMIC DNA]</scope>
    <source>
        <strain evidence="17 18">NCTC13294</strain>
    </source>
</reference>
<dbReference type="Pfam" id="PF02844">
    <property type="entry name" value="GARS_N"/>
    <property type="match status" value="1"/>
</dbReference>
<dbReference type="AlphaFoldDB" id="A0A381E5Q1"/>
<keyword evidence="8 14" id="KW-0658">Purine biosynthesis</keyword>
<keyword evidence="10" id="KW-0464">Manganese</keyword>
<keyword evidence="6" id="KW-0479">Metal-binding</keyword>
<evidence type="ECO:0000256" key="12">
    <source>
        <dbReference type="ARBA" id="ARBA00042242"/>
    </source>
</evidence>
<evidence type="ECO:0000256" key="7">
    <source>
        <dbReference type="ARBA" id="ARBA00022741"/>
    </source>
</evidence>
<dbReference type="Gene3D" id="3.30.470.20">
    <property type="entry name" value="ATP-grasp fold, B domain"/>
    <property type="match status" value="1"/>
</dbReference>
<dbReference type="EMBL" id="UFUW01000001">
    <property type="protein sequence ID" value="SUX21694.1"/>
    <property type="molecule type" value="Genomic_DNA"/>
</dbReference>
<evidence type="ECO:0000256" key="2">
    <source>
        <dbReference type="ARBA" id="ARBA00001946"/>
    </source>
</evidence>
<dbReference type="PANTHER" id="PTHR43472:SF1">
    <property type="entry name" value="PHOSPHORIBOSYLAMINE--GLYCINE LIGASE, CHLOROPLASTIC"/>
    <property type="match status" value="1"/>
</dbReference>
<evidence type="ECO:0000256" key="5">
    <source>
        <dbReference type="ARBA" id="ARBA00022598"/>
    </source>
</evidence>
<dbReference type="EC" id="6.3.4.13" evidence="4 14"/>
<dbReference type="RefSeq" id="WP_115611403.1">
    <property type="nucleotide sequence ID" value="NZ_JBHLZC010000001.1"/>
</dbReference>
<dbReference type="Gene3D" id="3.40.50.20">
    <property type="match status" value="1"/>
</dbReference>
<evidence type="ECO:0000256" key="3">
    <source>
        <dbReference type="ARBA" id="ARBA00005174"/>
    </source>
</evidence>
<keyword evidence="7 15" id="KW-0547">Nucleotide-binding</keyword>
<proteinExistence type="inferred from homology"/>
<keyword evidence="5 14" id="KW-0436">Ligase</keyword>
<dbReference type="InterPro" id="IPR037123">
    <property type="entry name" value="PRibGlycinamide_synth_C_sf"/>
</dbReference>
<dbReference type="SMART" id="SM01209">
    <property type="entry name" value="GARS_A"/>
    <property type="match status" value="1"/>
</dbReference>
<evidence type="ECO:0000256" key="4">
    <source>
        <dbReference type="ARBA" id="ARBA00013255"/>
    </source>
</evidence>
<dbReference type="GO" id="GO:0005524">
    <property type="term" value="F:ATP binding"/>
    <property type="evidence" value="ECO:0007669"/>
    <property type="project" value="UniProtKB-UniRule"/>
</dbReference>
<dbReference type="SMART" id="SM01210">
    <property type="entry name" value="GARS_C"/>
    <property type="match status" value="1"/>
</dbReference>
<protein>
    <recommendedName>
        <fullName evidence="4 14">Phosphoribosylamine--glycine ligase</fullName>
        <ecNumber evidence="4 14">6.3.4.13</ecNumber>
    </recommendedName>
    <alternativeName>
        <fullName evidence="14">GARS</fullName>
    </alternativeName>
    <alternativeName>
        <fullName evidence="12 14">Glycinamide ribonucleotide synthetase</fullName>
    </alternativeName>
    <alternativeName>
        <fullName evidence="13 14">Phosphoribosylglycinamide synthetase</fullName>
    </alternativeName>
</protein>
<evidence type="ECO:0000259" key="16">
    <source>
        <dbReference type="PROSITE" id="PS50975"/>
    </source>
</evidence>
<dbReference type="InterPro" id="IPR013815">
    <property type="entry name" value="ATP_grasp_subdomain_1"/>
</dbReference>
<comment type="cofactor">
    <cofactor evidence="2">
        <name>Mg(2+)</name>
        <dbReference type="ChEBI" id="CHEBI:18420"/>
    </cofactor>
</comment>
<comment type="cofactor">
    <cofactor evidence="1">
        <name>Mn(2+)</name>
        <dbReference type="ChEBI" id="CHEBI:29035"/>
    </cofactor>
</comment>
<keyword evidence="18" id="KW-1185">Reference proteome</keyword>
<evidence type="ECO:0000256" key="14">
    <source>
        <dbReference type="HAMAP-Rule" id="MF_00138"/>
    </source>
</evidence>
<dbReference type="InterPro" id="IPR011054">
    <property type="entry name" value="Rudment_hybrid_motif"/>
</dbReference>